<dbReference type="SUPFAM" id="SSF53067">
    <property type="entry name" value="Actin-like ATPase domain"/>
    <property type="match status" value="2"/>
</dbReference>
<dbReference type="CDD" id="cd24000">
    <property type="entry name" value="ASKHA_NBD_HK"/>
    <property type="match status" value="1"/>
</dbReference>
<dbReference type="PRINTS" id="PR00475">
    <property type="entry name" value="HEXOKINASE"/>
</dbReference>
<keyword evidence="2 6" id="KW-0808">Transferase</keyword>
<dbReference type="GO" id="GO:0006006">
    <property type="term" value="P:glucose metabolic process"/>
    <property type="evidence" value="ECO:0007669"/>
    <property type="project" value="TreeGrafter"/>
</dbReference>
<dbReference type="InterPro" id="IPR022673">
    <property type="entry name" value="Hexokinase_C"/>
</dbReference>
<dbReference type="Gene3D" id="3.40.367.20">
    <property type="match status" value="1"/>
</dbReference>
<evidence type="ECO:0000259" key="7">
    <source>
        <dbReference type="Pfam" id="PF00349"/>
    </source>
</evidence>
<gene>
    <name evidence="9" type="ORF">WICMUC_003164</name>
</gene>
<keyword evidence="6" id="KW-0324">Glycolysis</keyword>
<evidence type="ECO:0000256" key="5">
    <source>
        <dbReference type="ARBA" id="ARBA00022840"/>
    </source>
</evidence>
<dbReference type="InterPro" id="IPR001312">
    <property type="entry name" value="Hexokinase"/>
</dbReference>
<dbReference type="InterPro" id="IPR043129">
    <property type="entry name" value="ATPase_NBD"/>
</dbReference>
<reference evidence="9" key="1">
    <citation type="journal article" date="2021" name="Open Biol.">
        <title>Shared evolutionary footprints suggest mitochondrial oxidative damage underlies multiple complex I losses in fungi.</title>
        <authorList>
            <person name="Schikora-Tamarit M.A."/>
            <person name="Marcet-Houben M."/>
            <person name="Nosek J."/>
            <person name="Gabaldon T."/>
        </authorList>
    </citation>
    <scope>NUCLEOTIDE SEQUENCE</scope>
    <source>
        <strain evidence="9">CBS6341</strain>
    </source>
</reference>
<evidence type="ECO:0000256" key="4">
    <source>
        <dbReference type="ARBA" id="ARBA00022777"/>
    </source>
</evidence>
<dbReference type="OrthoDB" id="419537at2759"/>
<name>A0A9P8PM13_9ASCO</name>
<evidence type="ECO:0000256" key="3">
    <source>
        <dbReference type="ARBA" id="ARBA00022741"/>
    </source>
</evidence>
<dbReference type="GO" id="GO:0004340">
    <property type="term" value="F:glucokinase activity"/>
    <property type="evidence" value="ECO:0007669"/>
    <property type="project" value="TreeGrafter"/>
</dbReference>
<dbReference type="Pfam" id="PF03727">
    <property type="entry name" value="Hexokinase_2"/>
    <property type="match status" value="1"/>
</dbReference>
<dbReference type="PANTHER" id="PTHR19443">
    <property type="entry name" value="HEXOKINASE"/>
    <property type="match status" value="1"/>
</dbReference>
<evidence type="ECO:0000256" key="1">
    <source>
        <dbReference type="ARBA" id="ARBA00009225"/>
    </source>
</evidence>
<feature type="domain" description="Hexokinase C-terminal" evidence="8">
    <location>
        <begin position="260"/>
        <end position="462"/>
    </location>
</feature>
<dbReference type="PANTHER" id="PTHR19443:SF24">
    <property type="entry name" value="PHOSPHOTRANSFERASE"/>
    <property type="match status" value="1"/>
</dbReference>
<dbReference type="Proteomes" id="UP000769528">
    <property type="component" value="Unassembled WGS sequence"/>
</dbReference>
<dbReference type="InterPro" id="IPR022672">
    <property type="entry name" value="Hexokinase_N"/>
</dbReference>
<dbReference type="GO" id="GO:0005739">
    <property type="term" value="C:mitochondrion"/>
    <property type="evidence" value="ECO:0007669"/>
    <property type="project" value="TreeGrafter"/>
</dbReference>
<comment type="caution">
    <text evidence="9">The sequence shown here is derived from an EMBL/GenBank/DDBJ whole genome shotgun (WGS) entry which is preliminary data.</text>
</comment>
<dbReference type="GO" id="GO:0019158">
    <property type="term" value="F:mannokinase activity"/>
    <property type="evidence" value="ECO:0007669"/>
    <property type="project" value="TreeGrafter"/>
</dbReference>
<evidence type="ECO:0000259" key="8">
    <source>
        <dbReference type="Pfam" id="PF03727"/>
    </source>
</evidence>
<evidence type="ECO:0000313" key="10">
    <source>
        <dbReference type="Proteomes" id="UP000769528"/>
    </source>
</evidence>
<dbReference type="GO" id="GO:0008865">
    <property type="term" value="F:fructokinase activity"/>
    <property type="evidence" value="ECO:0007669"/>
    <property type="project" value="TreeGrafter"/>
</dbReference>
<keyword evidence="3 6" id="KW-0547">Nucleotide-binding</keyword>
<dbReference type="EC" id="2.7.1.-" evidence="6"/>
<keyword evidence="10" id="KW-1185">Reference proteome</keyword>
<dbReference type="GO" id="GO:0005829">
    <property type="term" value="C:cytosol"/>
    <property type="evidence" value="ECO:0007669"/>
    <property type="project" value="TreeGrafter"/>
</dbReference>
<dbReference type="GO" id="GO:0006096">
    <property type="term" value="P:glycolytic process"/>
    <property type="evidence" value="ECO:0007669"/>
    <property type="project" value="UniProtKB-KW"/>
</dbReference>
<dbReference type="GO" id="GO:0005536">
    <property type="term" value="F:D-glucose binding"/>
    <property type="evidence" value="ECO:0007669"/>
    <property type="project" value="InterPro"/>
</dbReference>
<comment type="similarity">
    <text evidence="1 6">Belongs to the hexokinase family.</text>
</comment>
<evidence type="ECO:0000313" key="9">
    <source>
        <dbReference type="EMBL" id="KAH3674618.1"/>
    </source>
</evidence>
<keyword evidence="5 6" id="KW-0067">ATP-binding</keyword>
<feature type="domain" description="Hexokinase N-terminal" evidence="7">
    <location>
        <begin position="49"/>
        <end position="245"/>
    </location>
</feature>
<dbReference type="GO" id="GO:0001678">
    <property type="term" value="P:intracellular glucose homeostasis"/>
    <property type="evidence" value="ECO:0007669"/>
    <property type="project" value="InterPro"/>
</dbReference>
<dbReference type="PROSITE" id="PS51748">
    <property type="entry name" value="HEXOKINASE_2"/>
    <property type="match status" value="1"/>
</dbReference>
<dbReference type="Pfam" id="PF00349">
    <property type="entry name" value="Hexokinase_1"/>
    <property type="match status" value="1"/>
</dbReference>
<dbReference type="GO" id="GO:0006013">
    <property type="term" value="P:mannose metabolic process"/>
    <property type="evidence" value="ECO:0007669"/>
    <property type="project" value="TreeGrafter"/>
</dbReference>
<reference evidence="9" key="2">
    <citation type="submission" date="2021-01" db="EMBL/GenBank/DDBJ databases">
        <authorList>
            <person name="Schikora-Tamarit M.A."/>
        </authorList>
    </citation>
    <scope>NUCLEOTIDE SEQUENCE</scope>
    <source>
        <strain evidence="9">CBS6341</strain>
    </source>
</reference>
<evidence type="ECO:0000256" key="6">
    <source>
        <dbReference type="RuleBase" id="RU362007"/>
    </source>
</evidence>
<dbReference type="Gene3D" id="3.30.420.40">
    <property type="match status" value="1"/>
</dbReference>
<keyword evidence="4 6" id="KW-0418">Kinase</keyword>
<evidence type="ECO:0000256" key="2">
    <source>
        <dbReference type="ARBA" id="ARBA00022679"/>
    </source>
</evidence>
<protein>
    <recommendedName>
        <fullName evidence="6">Phosphotransferase</fullName>
        <ecNumber evidence="6">2.7.1.-</ecNumber>
    </recommendedName>
</protein>
<organism evidence="9 10">
    <name type="scientific">Wickerhamomyces mucosus</name>
    <dbReference type="NCBI Taxonomy" id="1378264"/>
    <lineage>
        <taxon>Eukaryota</taxon>
        <taxon>Fungi</taxon>
        <taxon>Dikarya</taxon>
        <taxon>Ascomycota</taxon>
        <taxon>Saccharomycotina</taxon>
        <taxon>Saccharomycetes</taxon>
        <taxon>Phaffomycetales</taxon>
        <taxon>Wickerhamomycetaceae</taxon>
        <taxon>Wickerhamomyces</taxon>
    </lineage>
</organism>
<accession>A0A9P8PM13</accession>
<sequence length="483" mass="55737">MSTFELVQEALIPSQKFELLNLSNGKTTETVTVQEEEEEENLEYPSFINDLSKQFQINEIDSNKIYQNFLSNFTKSLMNKDHNHDNNKISMIPIFKFPQNFQIFDNNLKDTKYLSIDIGGSTIRICLIKFLSPTNSNNHDNNNYEIIRYKQWILNESDKLIDLKFFEKLSERAIEVLQNYNDVSCGLVWSFPLDNCNRIKTMGKGFKIDSEVSSIPITELLQISFQNQGKVINVNSVINDSIAVNLTTFLTDNGNQDSTISLILGTGLNSCIQYHDQLYNVELGFFGELLNPSNYDIKLDSRFSLQGYSSFNWKFQKNRSVDGGNSLFMPLEFLCGSRYITELIRIILNEEMGLNLGKEYELHGEFITLFHNHKDELTIRQELIKKFNQLSTLSSLQIQTIKKVIEIVLVRSSIYLQNSLLALDSLLNQDKKFKPIKINYIGSFLQNCQYLQKLMENYGFELKFIENSNLVGGVIASLIEEKR</sequence>
<dbReference type="EMBL" id="JAEUBF010000845">
    <property type="protein sequence ID" value="KAH3674618.1"/>
    <property type="molecule type" value="Genomic_DNA"/>
</dbReference>
<proteinExistence type="inferred from homology"/>
<dbReference type="AlphaFoldDB" id="A0A9P8PM13"/>
<dbReference type="GO" id="GO:0005524">
    <property type="term" value="F:ATP binding"/>
    <property type="evidence" value="ECO:0007669"/>
    <property type="project" value="UniProtKB-UniRule"/>
</dbReference>